<dbReference type="GeneID" id="10510173"/>
<evidence type="ECO:0000313" key="3">
    <source>
        <dbReference type="Proteomes" id="UP000001064"/>
    </source>
</evidence>
<dbReference type="PANTHER" id="PTHR37003">
    <property type="entry name" value="ENDOTOXIN_N DOMAIN-CONTAINING PROTEIN-RELATED"/>
    <property type="match status" value="1"/>
</dbReference>
<dbReference type="RefSeq" id="XP_003284269.1">
    <property type="nucleotide sequence ID" value="XM_003284221.1"/>
</dbReference>
<sequence length="644" mass="73176">MTQVSPSNFKEYFSTIQKISQQLAQGVSPAKTAFPYLGNPTNNFLEGHNILILGVIGCIPEVGAFISSAVSLVLFPPWEKSTNPNLDLWNSIQSKVSSMVEDGIVKLSNYDLIGSFNVIKSRFQTFTETRMVLQLKKGTPTNVPDLYIQLERKISETLIELKALGDEFKYQQISMFALIATIHIAVLNDGIKNGKNFGLDKGDANETNIKRLKKDLLEKVPTYIAHLKHSCEYGIYRIENLPNVPTSEKFRRILDFRNHCSQFVFDYVESWQTFDDTIYPNGAYHENVRFLWQIVGTLYDQGYKRGKLLVPNEENYFNPPLASIWTKIKALNFDMYPGELKKTELTYDPNFIYACQSFYDNGEKPGTLVPEQRIGAGKIPPKATIQSYNITPASYSYSASWDISPRAFAIGLESTVLTPHRSFAAHLPHSQRYFEEICPYSHIAGKFYANHKIGIIRGRNENVSAVNSDTWKQKYYEASGFLDCMFVGFLPHQVFNYSTLFTDRATIINAQKFIGGNRMNVRLAYDHVYPTVHSVSMAVKDNLVLKYSLKFYNDKPTPIEYEIGIRYHNIVPKNVVIIQDPSSKNIFSMTLDVCNNKGGNEYKTKFYGSIDFTKHPTYTISVKCGGPGDFFLQSVILRPKVVAK</sequence>
<evidence type="ECO:0000259" key="1">
    <source>
        <dbReference type="Pfam" id="PF03945"/>
    </source>
</evidence>
<keyword evidence="3" id="KW-1185">Reference proteome</keyword>
<feature type="domain" description="Pesticidal crystal protein" evidence="1">
    <location>
        <begin position="58"/>
        <end position="275"/>
    </location>
</feature>
<dbReference type="OrthoDB" id="10558290at2759"/>
<dbReference type="VEuPathDB" id="AmoebaDB:DICPUDRAFT_96621"/>
<dbReference type="InParanoid" id="F0ZA04"/>
<dbReference type="EMBL" id="GL870961">
    <property type="protein sequence ID" value="EGC39242.1"/>
    <property type="molecule type" value="Genomic_DNA"/>
</dbReference>
<dbReference type="Gene3D" id="1.20.190.10">
    <property type="entry name" value="Pesticidal crystal protein, N-terminal domain"/>
    <property type="match status" value="1"/>
</dbReference>
<gene>
    <name evidence="2" type="ORF">DICPUDRAFT_96621</name>
</gene>
<dbReference type="Proteomes" id="UP000001064">
    <property type="component" value="Unassembled WGS sequence"/>
</dbReference>
<dbReference type="GO" id="GO:0090729">
    <property type="term" value="F:toxin activity"/>
    <property type="evidence" value="ECO:0007669"/>
    <property type="project" value="InterPro"/>
</dbReference>
<dbReference type="eggNOG" id="ENOG502RBW6">
    <property type="taxonomic scope" value="Eukaryota"/>
</dbReference>
<dbReference type="PANTHER" id="PTHR37003:SF4">
    <property type="entry name" value="PESTICIDAL CRYSTAL PROTEIN N-TERMINAL DOMAIN-CONTAINING PROTEIN"/>
    <property type="match status" value="1"/>
</dbReference>
<dbReference type="SUPFAM" id="SSF56849">
    <property type="entry name" value="delta-Endotoxin (insectocide), N-terminal domain"/>
    <property type="match status" value="1"/>
</dbReference>
<name>F0ZA04_DICPU</name>
<dbReference type="AlphaFoldDB" id="F0ZA04"/>
<dbReference type="InterPro" id="IPR036716">
    <property type="entry name" value="Pest_crys_N_sf"/>
</dbReference>
<dbReference type="GO" id="GO:0001907">
    <property type="term" value="P:symbiont-mediated killing of host cell"/>
    <property type="evidence" value="ECO:0007669"/>
    <property type="project" value="InterPro"/>
</dbReference>
<proteinExistence type="predicted"/>
<dbReference type="FunCoup" id="F0ZA04">
    <property type="interactions" value="398"/>
</dbReference>
<evidence type="ECO:0000313" key="2">
    <source>
        <dbReference type="EMBL" id="EGC39242.1"/>
    </source>
</evidence>
<accession>F0ZA04</accession>
<dbReference type="OMA" id="WTIDINQ"/>
<reference evidence="3" key="1">
    <citation type="journal article" date="2011" name="Genome Biol.">
        <title>Comparative genomics of the social amoebae Dictyostelium discoideum and Dictyostelium purpureum.</title>
        <authorList>
            <consortium name="US DOE Joint Genome Institute (JGI-PGF)"/>
            <person name="Sucgang R."/>
            <person name="Kuo A."/>
            <person name="Tian X."/>
            <person name="Salerno W."/>
            <person name="Parikh A."/>
            <person name="Feasley C.L."/>
            <person name="Dalin E."/>
            <person name="Tu H."/>
            <person name="Huang E."/>
            <person name="Barry K."/>
            <person name="Lindquist E."/>
            <person name="Shapiro H."/>
            <person name="Bruce D."/>
            <person name="Schmutz J."/>
            <person name="Salamov A."/>
            <person name="Fey P."/>
            <person name="Gaudet P."/>
            <person name="Anjard C."/>
            <person name="Babu M.M."/>
            <person name="Basu S."/>
            <person name="Bushmanova Y."/>
            <person name="van der Wel H."/>
            <person name="Katoh-Kurasawa M."/>
            <person name="Dinh C."/>
            <person name="Coutinho P.M."/>
            <person name="Saito T."/>
            <person name="Elias M."/>
            <person name="Schaap P."/>
            <person name="Kay R.R."/>
            <person name="Henrissat B."/>
            <person name="Eichinger L."/>
            <person name="Rivero F."/>
            <person name="Putnam N.H."/>
            <person name="West C.M."/>
            <person name="Loomis W.F."/>
            <person name="Chisholm R.L."/>
            <person name="Shaulsky G."/>
            <person name="Strassmann J.E."/>
            <person name="Queller D.C."/>
            <person name="Kuspa A."/>
            <person name="Grigoriev I.V."/>
        </authorList>
    </citation>
    <scope>NUCLEOTIDE SEQUENCE [LARGE SCALE GENOMIC DNA]</scope>
    <source>
        <strain evidence="3">QSDP1</strain>
    </source>
</reference>
<organism evidence="2 3">
    <name type="scientific">Dictyostelium purpureum</name>
    <name type="common">Slime mold</name>
    <dbReference type="NCBI Taxonomy" id="5786"/>
    <lineage>
        <taxon>Eukaryota</taxon>
        <taxon>Amoebozoa</taxon>
        <taxon>Evosea</taxon>
        <taxon>Eumycetozoa</taxon>
        <taxon>Dictyostelia</taxon>
        <taxon>Dictyosteliales</taxon>
        <taxon>Dictyosteliaceae</taxon>
        <taxon>Dictyostelium</taxon>
    </lineage>
</organism>
<dbReference type="InterPro" id="IPR038979">
    <property type="entry name" value="Pest_crys"/>
</dbReference>
<dbReference type="KEGG" id="dpp:DICPUDRAFT_96621"/>
<dbReference type="Pfam" id="PF03945">
    <property type="entry name" value="Endotoxin_N"/>
    <property type="match status" value="1"/>
</dbReference>
<dbReference type="InterPro" id="IPR005639">
    <property type="entry name" value="Pest_crys_dom_I"/>
</dbReference>
<protein>
    <recommendedName>
        <fullName evidence="1">Pesticidal crystal protein domain-containing protein</fullName>
    </recommendedName>
</protein>